<dbReference type="Proteomes" id="UP000818029">
    <property type="component" value="Chromosome D02"/>
</dbReference>
<evidence type="ECO:0000313" key="2">
    <source>
        <dbReference type="Proteomes" id="UP000818029"/>
    </source>
</evidence>
<dbReference type="InterPro" id="IPR054722">
    <property type="entry name" value="PolX-like_BBD"/>
</dbReference>
<dbReference type="PANTHER" id="PTHR35317:SF31">
    <property type="entry name" value="DUF4219 DOMAIN-CONTAINING PROTEIN"/>
    <property type="match status" value="1"/>
</dbReference>
<evidence type="ECO:0000259" key="1">
    <source>
        <dbReference type="Pfam" id="PF22936"/>
    </source>
</evidence>
<dbReference type="Pfam" id="PF22936">
    <property type="entry name" value="Pol_BBD"/>
    <property type="match status" value="1"/>
</dbReference>
<dbReference type="KEGG" id="ghi:107908083"/>
<keyword evidence="2" id="KW-1185">Reference proteome</keyword>
<feature type="domain" description="Retrovirus-related Pol polyprotein from transposon TNT 1-94-like beta-barrel" evidence="1">
    <location>
        <begin position="170"/>
        <end position="249"/>
    </location>
</feature>
<evidence type="ECO:0000313" key="3">
    <source>
        <dbReference type="RefSeq" id="XP_016690843.1"/>
    </source>
</evidence>
<organism evidence="2 3">
    <name type="scientific">Gossypium hirsutum</name>
    <name type="common">Upland cotton</name>
    <name type="synonym">Gossypium mexicanum</name>
    <dbReference type="NCBI Taxonomy" id="3635"/>
    <lineage>
        <taxon>Eukaryota</taxon>
        <taxon>Viridiplantae</taxon>
        <taxon>Streptophyta</taxon>
        <taxon>Embryophyta</taxon>
        <taxon>Tracheophyta</taxon>
        <taxon>Spermatophyta</taxon>
        <taxon>Magnoliopsida</taxon>
        <taxon>eudicotyledons</taxon>
        <taxon>Gunneridae</taxon>
        <taxon>Pentapetalae</taxon>
        <taxon>rosids</taxon>
        <taxon>malvids</taxon>
        <taxon>Malvales</taxon>
        <taxon>Malvaceae</taxon>
        <taxon>Malvoideae</taxon>
        <taxon>Gossypium</taxon>
    </lineage>
</organism>
<dbReference type="GeneID" id="107908083"/>
<protein>
    <recommendedName>
        <fullName evidence="1">Retrovirus-related Pol polyprotein from transposon TNT 1-94-like beta-barrel domain-containing protein</fullName>
    </recommendedName>
</protein>
<dbReference type="PaxDb" id="3635-A0A1U8JQ33"/>
<proteinExistence type="predicted"/>
<dbReference type="RefSeq" id="XP_016690843.1">
    <property type="nucleotide sequence ID" value="XM_016835354.1"/>
</dbReference>
<dbReference type="Pfam" id="PF14223">
    <property type="entry name" value="Retrotran_gag_2"/>
    <property type="match status" value="1"/>
</dbReference>
<reference evidence="3" key="2">
    <citation type="submission" date="2025-08" db="UniProtKB">
        <authorList>
            <consortium name="RefSeq"/>
        </authorList>
    </citation>
    <scope>IDENTIFICATION</scope>
</reference>
<name>A0A1U8JQ33_GOSHI</name>
<accession>A0A1U8JQ33</accession>
<gene>
    <name evidence="3" type="primary">LOC107908083</name>
</gene>
<dbReference type="AlphaFoldDB" id="A0A1U8JQ33"/>
<sequence length="303" mass="34585">MINLRRDFENLKMKEVETVKQYLDRIMAVVNQIRLLGNQFPDIQVVEKLITTLPERYESKISSLEDSMDLSTISLLELINALYALEQKRASRDEGHAEGAFQAKNREASCSMKKCKQLDHVKKVCKNKGHTQQQNVEAQTIELEELMFTASYEAQLAAPYELINVVKQKWLIDSRCTSHMTVNTSLFKNVDKRFHSRVKFENDQYIEAIGNRDVLIKTLSGTKLFTDVLLVPGIDQNLLSVGKLLKKNYSVVFKENKCLILDPSGCELISTKMANRSFAVNSNLATSAAYTNSLDETQLWHKK</sequence>
<dbReference type="PANTHER" id="PTHR35317">
    <property type="entry name" value="OS04G0629600 PROTEIN"/>
    <property type="match status" value="1"/>
</dbReference>
<reference evidence="2" key="1">
    <citation type="journal article" date="2020" name="Nat. Genet.">
        <title>Genomic diversifications of five Gossypium allopolyploid species and their impact on cotton improvement.</title>
        <authorList>
            <person name="Chen Z.J."/>
            <person name="Sreedasyam A."/>
            <person name="Ando A."/>
            <person name="Song Q."/>
            <person name="De Santiago L.M."/>
            <person name="Hulse-Kemp A.M."/>
            <person name="Ding M."/>
            <person name="Ye W."/>
            <person name="Kirkbride R.C."/>
            <person name="Jenkins J."/>
            <person name="Plott C."/>
            <person name="Lovell J."/>
            <person name="Lin Y.M."/>
            <person name="Vaughn R."/>
            <person name="Liu B."/>
            <person name="Simpson S."/>
            <person name="Scheffler B.E."/>
            <person name="Wen L."/>
            <person name="Saski C.A."/>
            <person name="Grover C.E."/>
            <person name="Hu G."/>
            <person name="Conover J.L."/>
            <person name="Carlson J.W."/>
            <person name="Shu S."/>
            <person name="Boston L.B."/>
            <person name="Williams M."/>
            <person name="Peterson D.G."/>
            <person name="McGee K."/>
            <person name="Jones D.C."/>
            <person name="Wendel J.F."/>
            <person name="Stelly D.M."/>
            <person name="Grimwood J."/>
            <person name="Schmutz J."/>
        </authorList>
    </citation>
    <scope>NUCLEOTIDE SEQUENCE [LARGE SCALE GENOMIC DNA]</scope>
    <source>
        <strain evidence="2">cv. TM-1</strain>
    </source>
</reference>